<dbReference type="PANTHER" id="PTHR46889">
    <property type="entry name" value="TRANSPOSASE INSF FOR INSERTION SEQUENCE IS3B-RELATED"/>
    <property type="match status" value="1"/>
</dbReference>
<dbReference type="InterPro" id="IPR012337">
    <property type="entry name" value="RNaseH-like_sf"/>
</dbReference>
<sequence>MAIAYTEKLAEHGIRPSVGTVGDSYDNALAEAVNGLYKAELIYSQPAWAGLAEVEFATMNWVHWWNTRRLHEHLGYRTPAEVEAEYYDHHWREAALAAV</sequence>
<dbReference type="SUPFAM" id="SSF53098">
    <property type="entry name" value="Ribonuclease H-like"/>
    <property type="match status" value="1"/>
</dbReference>
<comment type="caution">
    <text evidence="2">The sequence shown here is derived from an EMBL/GenBank/DDBJ whole genome shotgun (WGS) entry which is preliminary data.</text>
</comment>
<name>A0ABP6RGR7_9MICC</name>
<evidence type="ECO:0000259" key="1">
    <source>
        <dbReference type="Pfam" id="PF13683"/>
    </source>
</evidence>
<dbReference type="Gene3D" id="3.30.420.10">
    <property type="entry name" value="Ribonuclease H-like superfamily/Ribonuclease H"/>
    <property type="match status" value="1"/>
</dbReference>
<gene>
    <name evidence="2" type="ORF">GCM10020260_18130</name>
</gene>
<evidence type="ECO:0000313" key="3">
    <source>
        <dbReference type="Proteomes" id="UP001501736"/>
    </source>
</evidence>
<keyword evidence="3" id="KW-1185">Reference proteome</keyword>
<dbReference type="InterPro" id="IPR001584">
    <property type="entry name" value="Integrase_cat-core"/>
</dbReference>
<accession>A0ABP6RGR7</accession>
<feature type="domain" description="Integrase catalytic" evidence="1">
    <location>
        <begin position="12"/>
        <end position="79"/>
    </location>
</feature>
<dbReference type="Proteomes" id="UP001501736">
    <property type="component" value="Unassembled WGS sequence"/>
</dbReference>
<dbReference type="EMBL" id="BAAAYG010000006">
    <property type="protein sequence ID" value="GAA3285486.1"/>
    <property type="molecule type" value="Genomic_DNA"/>
</dbReference>
<proteinExistence type="predicted"/>
<dbReference type="PANTHER" id="PTHR46889:SF4">
    <property type="entry name" value="TRANSPOSASE INSO FOR INSERTION SEQUENCE ELEMENT IS911B-RELATED"/>
    <property type="match status" value="1"/>
</dbReference>
<dbReference type="InterPro" id="IPR036397">
    <property type="entry name" value="RNaseH_sf"/>
</dbReference>
<protein>
    <submittedName>
        <fullName evidence="2">Integrase core domain-containing protein</fullName>
    </submittedName>
</protein>
<dbReference type="InterPro" id="IPR050900">
    <property type="entry name" value="Transposase_IS3/IS150/IS904"/>
</dbReference>
<reference evidence="3" key="1">
    <citation type="journal article" date="2019" name="Int. J. Syst. Evol. Microbiol.">
        <title>The Global Catalogue of Microorganisms (GCM) 10K type strain sequencing project: providing services to taxonomists for standard genome sequencing and annotation.</title>
        <authorList>
            <consortium name="The Broad Institute Genomics Platform"/>
            <consortium name="The Broad Institute Genome Sequencing Center for Infectious Disease"/>
            <person name="Wu L."/>
            <person name="Ma J."/>
        </authorList>
    </citation>
    <scope>NUCLEOTIDE SEQUENCE [LARGE SCALE GENOMIC DNA]</scope>
    <source>
        <strain evidence="3">JCM 11483</strain>
    </source>
</reference>
<evidence type="ECO:0000313" key="2">
    <source>
        <dbReference type="EMBL" id="GAA3285486.1"/>
    </source>
</evidence>
<organism evidence="2 3">
    <name type="scientific">Nesterenkonia halobia</name>
    <dbReference type="NCBI Taxonomy" id="37922"/>
    <lineage>
        <taxon>Bacteria</taxon>
        <taxon>Bacillati</taxon>
        <taxon>Actinomycetota</taxon>
        <taxon>Actinomycetes</taxon>
        <taxon>Micrococcales</taxon>
        <taxon>Micrococcaceae</taxon>
        <taxon>Nesterenkonia</taxon>
    </lineage>
</organism>
<dbReference type="Pfam" id="PF13683">
    <property type="entry name" value="rve_3"/>
    <property type="match status" value="1"/>
</dbReference>